<comment type="caution">
    <text evidence="1">The sequence shown here is derived from an EMBL/GenBank/DDBJ whole genome shotgun (WGS) entry which is preliminary data.</text>
</comment>
<accession>A0A9Q0B456</accession>
<protein>
    <submittedName>
        <fullName evidence="1">Uncharacterized protein</fullName>
    </submittedName>
</protein>
<evidence type="ECO:0000313" key="2">
    <source>
        <dbReference type="Proteomes" id="UP001056436"/>
    </source>
</evidence>
<dbReference type="EMBL" id="SDAQ01000038">
    <property type="protein sequence ID" value="KAI3551798.1"/>
    <property type="molecule type" value="Genomic_DNA"/>
</dbReference>
<organism evidence="1 2">
    <name type="scientific">Colletotrichum abscissum</name>
    <dbReference type="NCBI Taxonomy" id="1671311"/>
    <lineage>
        <taxon>Eukaryota</taxon>
        <taxon>Fungi</taxon>
        <taxon>Dikarya</taxon>
        <taxon>Ascomycota</taxon>
        <taxon>Pezizomycotina</taxon>
        <taxon>Sordariomycetes</taxon>
        <taxon>Hypocreomycetidae</taxon>
        <taxon>Glomerellales</taxon>
        <taxon>Glomerellaceae</taxon>
        <taxon>Colletotrichum</taxon>
        <taxon>Colletotrichum acutatum species complex</taxon>
    </lineage>
</organism>
<gene>
    <name evidence="1" type="ORF">CABS02_07244</name>
</gene>
<sequence>MSVEMPHFLAFPSFWFGLLPDTPNSGRARNTQAITCSRRHAISGHLGRTFPWDSLAAFALRIFMGYSLPPIPSLWRLS</sequence>
<evidence type="ECO:0000313" key="1">
    <source>
        <dbReference type="EMBL" id="KAI3551798.1"/>
    </source>
</evidence>
<reference evidence="1" key="1">
    <citation type="submission" date="2019-01" db="EMBL/GenBank/DDBJ databases">
        <title>Colletotrichum abscissum LGMF1257.</title>
        <authorList>
            <person name="Baroncelli R."/>
        </authorList>
    </citation>
    <scope>NUCLEOTIDE SEQUENCE</scope>
    <source>
        <strain evidence="1">Ca142</strain>
    </source>
</reference>
<dbReference type="Proteomes" id="UP001056436">
    <property type="component" value="Unassembled WGS sequence"/>
</dbReference>
<dbReference type="AlphaFoldDB" id="A0A9Q0B456"/>
<name>A0A9Q0B456_9PEZI</name>
<keyword evidence="2" id="KW-1185">Reference proteome</keyword>
<proteinExistence type="predicted"/>